<dbReference type="RefSeq" id="WP_151539288.1">
    <property type="nucleotide sequence ID" value="NZ_WBMR01000014.1"/>
</dbReference>
<reference evidence="1 2" key="1">
    <citation type="submission" date="2019-09" db="EMBL/GenBank/DDBJ databases">
        <title>Actinomadura physcomitrii sp. nov., a novel actinomycete isolated from moss [Physcomitrium sphaericum (Ludw) Fuernr].</title>
        <authorList>
            <person name="Liu C."/>
            <person name="Zhuang X."/>
        </authorList>
    </citation>
    <scope>NUCLEOTIDE SEQUENCE [LARGE SCALE GENOMIC DNA]</scope>
    <source>
        <strain evidence="1 2">CYP1-1B</strain>
    </source>
</reference>
<evidence type="ECO:0000313" key="1">
    <source>
        <dbReference type="EMBL" id="KAB2386210.1"/>
    </source>
</evidence>
<sequence length="136" mass="15737">MTWFVRLWKNGDAAPAGGRVYVSMNDYLVHRLRDVPRVARAGMRFRRAWPETEGALGLWIAATGDGRRQISVSVWRDPADLRRFVHSAGHRQVVRDFRDAGDLINTAWTAERLDRRLIWHQAEERLTGLLSDVLHH</sequence>
<comment type="caution">
    <text evidence="1">The sequence shown here is derived from an EMBL/GenBank/DDBJ whole genome shotgun (WGS) entry which is preliminary data.</text>
</comment>
<dbReference type="EMBL" id="WBMR01000014">
    <property type="protein sequence ID" value="KAB2386210.1"/>
    <property type="molecule type" value="Genomic_DNA"/>
</dbReference>
<accession>A0A6L3VZ17</accession>
<dbReference type="InterPro" id="IPR011008">
    <property type="entry name" value="Dimeric_a/b-barrel"/>
</dbReference>
<protein>
    <submittedName>
        <fullName evidence="1">DUF3291 domain-containing protein</fullName>
    </submittedName>
</protein>
<evidence type="ECO:0000313" key="2">
    <source>
        <dbReference type="Proteomes" id="UP000483004"/>
    </source>
</evidence>
<organism evidence="1 2">
    <name type="scientific">Actinomadura montaniterrae</name>
    <dbReference type="NCBI Taxonomy" id="1803903"/>
    <lineage>
        <taxon>Bacteria</taxon>
        <taxon>Bacillati</taxon>
        <taxon>Actinomycetota</taxon>
        <taxon>Actinomycetes</taxon>
        <taxon>Streptosporangiales</taxon>
        <taxon>Thermomonosporaceae</taxon>
        <taxon>Actinomadura</taxon>
    </lineage>
</organism>
<dbReference type="Proteomes" id="UP000483004">
    <property type="component" value="Unassembled WGS sequence"/>
</dbReference>
<keyword evidence="2" id="KW-1185">Reference proteome</keyword>
<gene>
    <name evidence="1" type="ORF">F9B16_07725</name>
</gene>
<dbReference type="SUPFAM" id="SSF54909">
    <property type="entry name" value="Dimeric alpha+beta barrel"/>
    <property type="match status" value="1"/>
</dbReference>
<dbReference type="AlphaFoldDB" id="A0A6L3VZ17"/>
<proteinExistence type="predicted"/>
<dbReference type="OrthoDB" id="4550602at2"/>
<name>A0A6L3VZ17_9ACTN</name>